<organism evidence="1 2">
    <name type="scientific">Neophaeococcomyces mojaviensis</name>
    <dbReference type="NCBI Taxonomy" id="3383035"/>
    <lineage>
        <taxon>Eukaryota</taxon>
        <taxon>Fungi</taxon>
        <taxon>Dikarya</taxon>
        <taxon>Ascomycota</taxon>
        <taxon>Pezizomycotina</taxon>
        <taxon>Eurotiomycetes</taxon>
        <taxon>Chaetothyriomycetidae</taxon>
        <taxon>Chaetothyriales</taxon>
        <taxon>Chaetothyriales incertae sedis</taxon>
        <taxon>Neophaeococcomyces</taxon>
    </lineage>
</organism>
<accession>A0ACC3A8N9</accession>
<comment type="caution">
    <text evidence="1">The sequence shown here is derived from an EMBL/GenBank/DDBJ whole genome shotgun (WGS) entry which is preliminary data.</text>
</comment>
<reference evidence="1" key="1">
    <citation type="submission" date="2022-10" db="EMBL/GenBank/DDBJ databases">
        <title>Culturing micro-colonial fungi from biological soil crusts in the Mojave desert and describing Neophaeococcomyces mojavensis, and introducing the new genera and species Taxawa tesnikishii.</title>
        <authorList>
            <person name="Kurbessoian T."/>
            <person name="Stajich J.E."/>
        </authorList>
    </citation>
    <scope>NUCLEOTIDE SEQUENCE</scope>
    <source>
        <strain evidence="1">JES_112</strain>
    </source>
</reference>
<dbReference type="Proteomes" id="UP001172386">
    <property type="component" value="Unassembled WGS sequence"/>
</dbReference>
<evidence type="ECO:0000313" key="1">
    <source>
        <dbReference type="EMBL" id="KAJ9656892.1"/>
    </source>
</evidence>
<protein>
    <submittedName>
        <fullName evidence="1">Uncharacterized protein</fullName>
    </submittedName>
</protein>
<keyword evidence="2" id="KW-1185">Reference proteome</keyword>
<name>A0ACC3A8N9_9EURO</name>
<proteinExistence type="predicted"/>
<sequence length="313" mass="34792">MSAYSPNEPFSVAEKVDLLVNVLQSLVPDLPLYLFNCVVSDLQREPRWSDMALPRGRSLHSCQIAFEEMRRSFPLQSGSMRPYPPATYVTIAPNLAPTRSVSAQDPHSATQRHMQHIQPRPMIRTTESPNPPVTNGESPTYLRGPFPEPISGQPMTRKRGRPNKEAVAERTAKLAAEGKVYQPKKRPTKRPRPSEGPEARDMKNEEASTPLLQTPTTRIAEPTERSSSGKRRARRQDRGESPPAGVSAGTETQQIELGPEHEQESILSAAESPSDRLFPGHRDRGSVGSSLSRRTQQESDTLEQGQTELDYPT</sequence>
<gene>
    <name evidence="1" type="ORF">H2198_004645</name>
</gene>
<dbReference type="EMBL" id="JAPDRQ010000071">
    <property type="protein sequence ID" value="KAJ9656892.1"/>
    <property type="molecule type" value="Genomic_DNA"/>
</dbReference>
<evidence type="ECO:0000313" key="2">
    <source>
        <dbReference type="Proteomes" id="UP001172386"/>
    </source>
</evidence>